<dbReference type="Gramene" id="PUZ59675">
    <property type="protein sequence ID" value="PUZ59675"/>
    <property type="gene ID" value="GQ55_4G061000"/>
</dbReference>
<keyword evidence="3" id="KW-1185">Reference proteome</keyword>
<gene>
    <name evidence="2" type="ORF">GQ55_4G061000</name>
</gene>
<evidence type="ECO:0000313" key="3">
    <source>
        <dbReference type="Proteomes" id="UP000244336"/>
    </source>
</evidence>
<dbReference type="EMBL" id="CM009752">
    <property type="protein sequence ID" value="PUZ59675.1"/>
    <property type="molecule type" value="Genomic_DNA"/>
</dbReference>
<protein>
    <submittedName>
        <fullName evidence="2">Uncharacterized protein</fullName>
    </submittedName>
</protein>
<accession>A0A2T7DVS7</accession>
<feature type="compositionally biased region" description="Polar residues" evidence="1">
    <location>
        <begin position="154"/>
        <end position="165"/>
    </location>
</feature>
<evidence type="ECO:0000256" key="1">
    <source>
        <dbReference type="SAM" id="MobiDB-lite"/>
    </source>
</evidence>
<proteinExistence type="predicted"/>
<reference evidence="2 3" key="1">
    <citation type="submission" date="2018-04" db="EMBL/GenBank/DDBJ databases">
        <title>WGS assembly of Panicum hallii var. hallii HAL2.</title>
        <authorList>
            <person name="Lovell J."/>
            <person name="Jenkins J."/>
            <person name="Lowry D."/>
            <person name="Mamidi S."/>
            <person name="Sreedasyam A."/>
            <person name="Weng X."/>
            <person name="Barry K."/>
            <person name="Bonette J."/>
            <person name="Campitelli B."/>
            <person name="Daum C."/>
            <person name="Gordon S."/>
            <person name="Gould B."/>
            <person name="Lipzen A."/>
            <person name="MacQueen A."/>
            <person name="Palacio-Mejia J."/>
            <person name="Plott C."/>
            <person name="Shakirov E."/>
            <person name="Shu S."/>
            <person name="Yoshinaga Y."/>
            <person name="Zane M."/>
            <person name="Rokhsar D."/>
            <person name="Grimwood J."/>
            <person name="Schmutz J."/>
            <person name="Juenger T."/>
        </authorList>
    </citation>
    <scope>NUCLEOTIDE SEQUENCE [LARGE SCALE GENOMIC DNA]</scope>
    <source>
        <strain evidence="3">cv. HAL2</strain>
    </source>
</reference>
<feature type="region of interest" description="Disordered" evidence="1">
    <location>
        <begin position="143"/>
        <end position="175"/>
    </location>
</feature>
<name>A0A2T7DVS7_9POAL</name>
<sequence length="175" mass="18607">MVRHGLPPVRVRARVLLSEKDRLSGDRIALPLLSLQRQNLRRPVIRDRAPVSSLLDPAAGSRSPRSTARAPTSMRCAPAIARARAQRVSVRCGSRRPPRRRVVRLAVGRLGSGRARTAAAPLLLPGCSPAGRACCCQACQVASGSRGHRPRSPLTGSGSARTGSQGPLLAPARRN</sequence>
<feature type="region of interest" description="Disordered" evidence="1">
    <location>
        <begin position="54"/>
        <end position="73"/>
    </location>
</feature>
<dbReference type="Proteomes" id="UP000244336">
    <property type="component" value="Chromosome 4"/>
</dbReference>
<evidence type="ECO:0000313" key="2">
    <source>
        <dbReference type="EMBL" id="PUZ59675.1"/>
    </source>
</evidence>
<organism evidence="2 3">
    <name type="scientific">Panicum hallii var. hallii</name>
    <dbReference type="NCBI Taxonomy" id="1504633"/>
    <lineage>
        <taxon>Eukaryota</taxon>
        <taxon>Viridiplantae</taxon>
        <taxon>Streptophyta</taxon>
        <taxon>Embryophyta</taxon>
        <taxon>Tracheophyta</taxon>
        <taxon>Spermatophyta</taxon>
        <taxon>Magnoliopsida</taxon>
        <taxon>Liliopsida</taxon>
        <taxon>Poales</taxon>
        <taxon>Poaceae</taxon>
        <taxon>PACMAD clade</taxon>
        <taxon>Panicoideae</taxon>
        <taxon>Panicodae</taxon>
        <taxon>Paniceae</taxon>
        <taxon>Panicinae</taxon>
        <taxon>Panicum</taxon>
        <taxon>Panicum sect. Panicum</taxon>
    </lineage>
</organism>
<dbReference type="AlphaFoldDB" id="A0A2T7DVS7"/>